<evidence type="ECO:0000313" key="2">
    <source>
        <dbReference type="EMBL" id="MXU87439.1"/>
    </source>
</evidence>
<name>A0A6B0U4M1_IXORI</name>
<dbReference type="AlphaFoldDB" id="A0A6B0U4M1"/>
<sequence>MRKLGIWHAYAFLLLFCPLHMYSTQLLQVFFGNNEVVYRMFIGWKAPVNGKLARLHLCPDMTCAHEKPRLAGELPFPWLHDTMFSKGASKEEHSKQ</sequence>
<accession>A0A6B0U4M1</accession>
<organism evidence="2">
    <name type="scientific">Ixodes ricinus</name>
    <name type="common">Common tick</name>
    <name type="synonym">Acarus ricinus</name>
    <dbReference type="NCBI Taxonomy" id="34613"/>
    <lineage>
        <taxon>Eukaryota</taxon>
        <taxon>Metazoa</taxon>
        <taxon>Ecdysozoa</taxon>
        <taxon>Arthropoda</taxon>
        <taxon>Chelicerata</taxon>
        <taxon>Arachnida</taxon>
        <taxon>Acari</taxon>
        <taxon>Parasitiformes</taxon>
        <taxon>Ixodida</taxon>
        <taxon>Ixodoidea</taxon>
        <taxon>Ixodidae</taxon>
        <taxon>Ixodinae</taxon>
        <taxon>Ixodes</taxon>
    </lineage>
</organism>
<keyword evidence="1" id="KW-0732">Signal</keyword>
<protein>
    <submittedName>
        <fullName evidence="2">Putative secreted protein</fullName>
    </submittedName>
</protein>
<evidence type="ECO:0000256" key="1">
    <source>
        <dbReference type="SAM" id="SignalP"/>
    </source>
</evidence>
<reference evidence="2" key="1">
    <citation type="submission" date="2019-12" db="EMBL/GenBank/DDBJ databases">
        <title>An insight into the sialome of adult female Ixodes ricinus ticks feeding for 6 days.</title>
        <authorList>
            <person name="Perner J."/>
            <person name="Ribeiro J.M.C."/>
        </authorList>
    </citation>
    <scope>NUCLEOTIDE SEQUENCE</scope>
    <source>
        <strain evidence="2">Semi-engorged</strain>
        <tissue evidence="2">Salivary glands</tissue>
    </source>
</reference>
<feature type="signal peptide" evidence="1">
    <location>
        <begin position="1"/>
        <end position="23"/>
    </location>
</feature>
<proteinExistence type="predicted"/>
<dbReference type="EMBL" id="GIFC01005356">
    <property type="protein sequence ID" value="MXU87439.1"/>
    <property type="molecule type" value="Transcribed_RNA"/>
</dbReference>
<feature type="chain" id="PRO_5025477220" evidence="1">
    <location>
        <begin position="24"/>
        <end position="96"/>
    </location>
</feature>